<accession>A0A0D1YBX3</accession>
<sequence length="243" mass="28034">MEESSITAIKADFIRSQVRHLSAPLEPFPYHQPLSLDESDNSRLSEKATRDIVHKVNERIRQHNRRVYSAQSQRHVSEQIESLHWNQVGNDEESAELDTVAIRRDALLTQSGTVASLPENYIDLHLHPDHRLDDEQAKQYQNSRQRLLTLTQQRDEMRQKVQQYRHLVTMLEPLNDPQANIQPNLVTRDGQLSIELDRMRVLLARVTSRVAELADAPRKPGAHETTVRSIPSQQKIANLMQPT</sequence>
<gene>
    <name evidence="2" type="ORF">PV10_01856</name>
</gene>
<name>A0A0D1YBX3_EXOME</name>
<evidence type="ECO:0008006" key="4">
    <source>
        <dbReference type="Google" id="ProtNLM"/>
    </source>
</evidence>
<evidence type="ECO:0000256" key="1">
    <source>
        <dbReference type="SAM" id="Coils"/>
    </source>
</evidence>
<dbReference type="STRING" id="212818.A0A0D1YBX3"/>
<organism evidence="2 3">
    <name type="scientific">Exophiala mesophila</name>
    <name type="common">Black yeast-like fungus</name>
    <dbReference type="NCBI Taxonomy" id="212818"/>
    <lineage>
        <taxon>Eukaryota</taxon>
        <taxon>Fungi</taxon>
        <taxon>Dikarya</taxon>
        <taxon>Ascomycota</taxon>
        <taxon>Pezizomycotina</taxon>
        <taxon>Eurotiomycetes</taxon>
        <taxon>Chaetothyriomycetidae</taxon>
        <taxon>Chaetothyriales</taxon>
        <taxon>Herpotrichiellaceae</taxon>
        <taxon>Exophiala</taxon>
    </lineage>
</organism>
<reference evidence="2 3" key="1">
    <citation type="submission" date="2015-01" db="EMBL/GenBank/DDBJ databases">
        <title>The Genome Sequence of Exophiala mesophila CBS40295.</title>
        <authorList>
            <consortium name="The Broad Institute Genomics Platform"/>
            <person name="Cuomo C."/>
            <person name="de Hoog S."/>
            <person name="Gorbushina A."/>
            <person name="Stielow B."/>
            <person name="Teixiera M."/>
            <person name="Abouelleil A."/>
            <person name="Chapman S.B."/>
            <person name="Priest M."/>
            <person name="Young S.K."/>
            <person name="Wortman J."/>
            <person name="Nusbaum C."/>
            <person name="Birren B."/>
        </authorList>
    </citation>
    <scope>NUCLEOTIDE SEQUENCE [LARGE SCALE GENOMIC DNA]</scope>
    <source>
        <strain evidence="2 3">CBS 40295</strain>
    </source>
</reference>
<dbReference type="GeneID" id="27319701"/>
<feature type="coiled-coil region" evidence="1">
    <location>
        <begin position="140"/>
        <end position="167"/>
    </location>
</feature>
<dbReference type="OrthoDB" id="21214at2759"/>
<proteinExistence type="predicted"/>
<dbReference type="Pfam" id="PF13093">
    <property type="entry name" value="FTA4"/>
    <property type="match status" value="1"/>
</dbReference>
<keyword evidence="1" id="KW-0175">Coiled coil</keyword>
<dbReference type="VEuPathDB" id="FungiDB:PV10_01856"/>
<protein>
    <recommendedName>
        <fullName evidence="4">Kinetochore protein fta4</fullName>
    </recommendedName>
</protein>
<evidence type="ECO:0000313" key="2">
    <source>
        <dbReference type="EMBL" id="KIV98176.1"/>
    </source>
</evidence>
<dbReference type="AlphaFoldDB" id="A0A0D1YBX3"/>
<dbReference type="RefSeq" id="XP_016229750.1">
    <property type="nucleotide sequence ID" value="XM_016366101.1"/>
</dbReference>
<dbReference type="OMA" id="KQHNRIV"/>
<dbReference type="GO" id="GO:0031511">
    <property type="term" value="C:Mis6-Sim4 complex"/>
    <property type="evidence" value="ECO:0007669"/>
    <property type="project" value="InterPro"/>
</dbReference>
<dbReference type="PANTHER" id="PTHR42040:SF1">
    <property type="entry name" value="INNER KINETOCHORE SUBUNIT FTA4"/>
    <property type="match status" value="1"/>
</dbReference>
<dbReference type="InterPro" id="IPR025207">
    <property type="entry name" value="Sim4_Fta4"/>
</dbReference>
<dbReference type="EMBL" id="KN847520">
    <property type="protein sequence ID" value="KIV98176.1"/>
    <property type="molecule type" value="Genomic_DNA"/>
</dbReference>
<dbReference type="PANTHER" id="PTHR42040">
    <property type="entry name" value="INNER KINETOCHORE SUBUNIT FTA4"/>
    <property type="match status" value="1"/>
</dbReference>
<dbReference type="HOGENOM" id="CLU_058478_1_0_1"/>
<evidence type="ECO:0000313" key="3">
    <source>
        <dbReference type="Proteomes" id="UP000054302"/>
    </source>
</evidence>
<dbReference type="Proteomes" id="UP000054302">
    <property type="component" value="Unassembled WGS sequence"/>
</dbReference>
<keyword evidence="3" id="KW-1185">Reference proteome</keyword>